<dbReference type="Proteomes" id="UP000234473">
    <property type="component" value="Unassembled WGS sequence"/>
</dbReference>
<proteinExistence type="predicted"/>
<dbReference type="Gene3D" id="2.30.40.10">
    <property type="entry name" value="Urease, subunit C, domain 1"/>
    <property type="match status" value="1"/>
</dbReference>
<reference evidence="1 2" key="2">
    <citation type="submission" date="2018-01" db="EMBL/GenBank/DDBJ databases">
        <title>Genomic study of Klebsiella pneumoniae.</title>
        <authorList>
            <person name="Yang Y."/>
            <person name="Bicalho R."/>
        </authorList>
    </citation>
    <scope>NUCLEOTIDE SEQUENCE [LARGE SCALE GENOMIC DNA]</scope>
    <source>
        <strain evidence="1 2">A5</strain>
    </source>
</reference>
<gene>
    <name evidence="1" type="ORF">CWM98_16275</name>
</gene>
<keyword evidence="1" id="KW-0378">Hydrolase</keyword>
<dbReference type="GO" id="GO:0004131">
    <property type="term" value="F:cytosine deaminase activity"/>
    <property type="evidence" value="ECO:0007669"/>
    <property type="project" value="UniProtKB-EC"/>
</dbReference>
<reference evidence="1 2" key="1">
    <citation type="submission" date="2017-11" db="EMBL/GenBank/DDBJ databases">
        <authorList>
            <person name="Han C.G."/>
        </authorList>
    </citation>
    <scope>NUCLEOTIDE SEQUENCE [LARGE SCALE GENOMIC DNA]</scope>
    <source>
        <strain evidence="1 2">A5</strain>
    </source>
</reference>
<dbReference type="EC" id="3.5.4.1" evidence="1"/>
<protein>
    <submittedName>
        <fullName evidence="1">Cytosine deaminase</fullName>
        <ecNumber evidence="1">3.5.4.1</ecNumber>
    </submittedName>
</protein>
<dbReference type="SUPFAM" id="SSF51338">
    <property type="entry name" value="Composite domain of metallo-dependent hydrolases"/>
    <property type="match status" value="1"/>
</dbReference>
<sequence length="70" mass="7937">RCLDFVTDNSARALCLGDNYGLAEGRPANLLILDAENDYEAVRRQARVLTSIRHGKVILQREVEHIRYPA</sequence>
<evidence type="ECO:0000313" key="2">
    <source>
        <dbReference type="Proteomes" id="UP000234473"/>
    </source>
</evidence>
<accession>A0A2N5AEZ5</accession>
<evidence type="ECO:0000313" key="1">
    <source>
        <dbReference type="EMBL" id="PLP44267.1"/>
    </source>
</evidence>
<organism evidence="1 2">
    <name type="scientific">Klebsiella variicola</name>
    <dbReference type="NCBI Taxonomy" id="244366"/>
    <lineage>
        <taxon>Bacteria</taxon>
        <taxon>Pseudomonadati</taxon>
        <taxon>Pseudomonadota</taxon>
        <taxon>Gammaproteobacteria</taxon>
        <taxon>Enterobacterales</taxon>
        <taxon>Enterobacteriaceae</taxon>
        <taxon>Klebsiella/Raoultella group</taxon>
        <taxon>Klebsiella</taxon>
        <taxon>Klebsiella pneumoniae complex</taxon>
    </lineage>
</organism>
<dbReference type="AlphaFoldDB" id="A0A2N5AEZ5"/>
<feature type="non-terminal residue" evidence="1">
    <location>
        <position position="1"/>
    </location>
</feature>
<name>A0A2N5AEZ5_KLEVA</name>
<dbReference type="EMBL" id="PICB01000839">
    <property type="protein sequence ID" value="PLP44267.1"/>
    <property type="molecule type" value="Genomic_DNA"/>
</dbReference>
<comment type="caution">
    <text evidence="1">The sequence shown here is derived from an EMBL/GenBank/DDBJ whole genome shotgun (WGS) entry which is preliminary data.</text>
</comment>
<dbReference type="InterPro" id="IPR011059">
    <property type="entry name" value="Metal-dep_hydrolase_composite"/>
</dbReference>